<sequence>MTKRVNSMSKLVFSVIFIIPILMLSVIDNTIFRLLGLTVWVVVAFFLIQPFIYKKLNK</sequence>
<keyword evidence="1" id="KW-0472">Membrane</keyword>
<name>A0A1H8NVJ5_9BACI</name>
<protein>
    <submittedName>
        <fullName evidence="2">Uncharacterized protein</fullName>
    </submittedName>
</protein>
<dbReference type="AlphaFoldDB" id="A0A1H8NVJ5"/>
<proteinExistence type="predicted"/>
<keyword evidence="1" id="KW-0812">Transmembrane</keyword>
<organism evidence="2 3">
    <name type="scientific">Amphibacillus marinus</name>
    <dbReference type="NCBI Taxonomy" id="872970"/>
    <lineage>
        <taxon>Bacteria</taxon>
        <taxon>Bacillati</taxon>
        <taxon>Bacillota</taxon>
        <taxon>Bacilli</taxon>
        <taxon>Bacillales</taxon>
        <taxon>Bacillaceae</taxon>
        <taxon>Amphibacillus</taxon>
    </lineage>
</organism>
<dbReference type="STRING" id="872970.SAMN04488134_106118"/>
<dbReference type="EMBL" id="FODJ01000006">
    <property type="protein sequence ID" value="SEO33611.1"/>
    <property type="molecule type" value="Genomic_DNA"/>
</dbReference>
<reference evidence="2 3" key="1">
    <citation type="submission" date="2016-10" db="EMBL/GenBank/DDBJ databases">
        <authorList>
            <person name="de Groot N.N."/>
        </authorList>
    </citation>
    <scope>NUCLEOTIDE SEQUENCE [LARGE SCALE GENOMIC DNA]</scope>
    <source>
        <strain evidence="2 3">CGMCC 1.10434</strain>
    </source>
</reference>
<feature type="transmembrane region" description="Helical" evidence="1">
    <location>
        <begin position="7"/>
        <end position="27"/>
    </location>
</feature>
<evidence type="ECO:0000256" key="1">
    <source>
        <dbReference type="SAM" id="Phobius"/>
    </source>
</evidence>
<dbReference type="Proteomes" id="UP000199300">
    <property type="component" value="Unassembled WGS sequence"/>
</dbReference>
<feature type="transmembrane region" description="Helical" evidence="1">
    <location>
        <begin position="33"/>
        <end position="53"/>
    </location>
</feature>
<keyword evidence="3" id="KW-1185">Reference proteome</keyword>
<keyword evidence="1" id="KW-1133">Transmembrane helix</keyword>
<evidence type="ECO:0000313" key="3">
    <source>
        <dbReference type="Proteomes" id="UP000199300"/>
    </source>
</evidence>
<gene>
    <name evidence="2" type="ORF">SAMN04488134_106118</name>
</gene>
<accession>A0A1H8NVJ5</accession>
<evidence type="ECO:0000313" key="2">
    <source>
        <dbReference type="EMBL" id="SEO33611.1"/>
    </source>
</evidence>